<organism evidence="2 3">
    <name type="scientific">Pedobacter cryophilus</name>
    <dbReference type="NCBI Taxonomy" id="2571271"/>
    <lineage>
        <taxon>Bacteria</taxon>
        <taxon>Pseudomonadati</taxon>
        <taxon>Bacteroidota</taxon>
        <taxon>Sphingobacteriia</taxon>
        <taxon>Sphingobacteriales</taxon>
        <taxon>Sphingobacteriaceae</taxon>
        <taxon>Pedobacter</taxon>
    </lineage>
</organism>
<dbReference type="InterPro" id="IPR000182">
    <property type="entry name" value="GNAT_dom"/>
</dbReference>
<dbReference type="GO" id="GO:0016747">
    <property type="term" value="F:acyltransferase activity, transferring groups other than amino-acyl groups"/>
    <property type="evidence" value="ECO:0007669"/>
    <property type="project" value="InterPro"/>
</dbReference>
<keyword evidence="3" id="KW-1185">Reference proteome</keyword>
<dbReference type="PROSITE" id="PS51186">
    <property type="entry name" value="GNAT"/>
    <property type="match status" value="1"/>
</dbReference>
<reference evidence="2 3" key="1">
    <citation type="submission" date="2019-04" db="EMBL/GenBank/DDBJ databases">
        <title>Pedobacter sp. AR-3-17 sp. nov., isolated from Arctic soil.</title>
        <authorList>
            <person name="Dahal R.H."/>
            <person name="Kim D.-U."/>
        </authorList>
    </citation>
    <scope>NUCLEOTIDE SEQUENCE [LARGE SCALE GENOMIC DNA]</scope>
    <source>
        <strain evidence="2 3">AR-3-17</strain>
    </source>
</reference>
<dbReference type="Pfam" id="PF13302">
    <property type="entry name" value="Acetyltransf_3"/>
    <property type="match status" value="1"/>
</dbReference>
<proteinExistence type="predicted"/>
<name>A0A4U1C156_9SPHI</name>
<dbReference type="PANTHER" id="PTHR43415:SF3">
    <property type="entry name" value="GNAT-FAMILY ACETYLTRANSFERASE"/>
    <property type="match status" value="1"/>
</dbReference>
<feature type="domain" description="N-acetyltransferase" evidence="1">
    <location>
        <begin position="5"/>
        <end position="158"/>
    </location>
</feature>
<sequence length="182" mass="21563">MNYSIYLRPLNLEDAETSYRWRNNPEIWNFTEFKPNKHITVEIETEWLYRILQNKDEYRFAICLKETGQYLGNVQLLNVNNKTACFHIFIGETSFWGKGIGNKATALLLEHGFNNLKLDFITLRVHKDNSFALSVYKKMGFQIIDKNGDFMEMALAKDYYYRLQKLSRLQKTTLQKPDLIKS</sequence>
<dbReference type="RefSeq" id="WP_136826188.1">
    <property type="nucleotide sequence ID" value="NZ_SWBP01000003.1"/>
</dbReference>
<dbReference type="Proteomes" id="UP000308181">
    <property type="component" value="Unassembled WGS sequence"/>
</dbReference>
<dbReference type="Gene3D" id="3.40.630.30">
    <property type="match status" value="1"/>
</dbReference>
<evidence type="ECO:0000313" key="2">
    <source>
        <dbReference type="EMBL" id="TKB97613.1"/>
    </source>
</evidence>
<dbReference type="AlphaFoldDB" id="A0A4U1C156"/>
<protein>
    <submittedName>
        <fullName evidence="2">GNAT family N-acetyltransferase</fullName>
    </submittedName>
</protein>
<evidence type="ECO:0000259" key="1">
    <source>
        <dbReference type="PROSITE" id="PS51186"/>
    </source>
</evidence>
<dbReference type="EMBL" id="SWBP01000003">
    <property type="protein sequence ID" value="TKB97613.1"/>
    <property type="molecule type" value="Genomic_DNA"/>
</dbReference>
<gene>
    <name evidence="2" type="ORF">FA046_09590</name>
</gene>
<dbReference type="InterPro" id="IPR016181">
    <property type="entry name" value="Acyl_CoA_acyltransferase"/>
</dbReference>
<dbReference type="OrthoDB" id="6290225at2"/>
<dbReference type="SUPFAM" id="SSF55729">
    <property type="entry name" value="Acyl-CoA N-acyltransferases (Nat)"/>
    <property type="match status" value="1"/>
</dbReference>
<dbReference type="PANTHER" id="PTHR43415">
    <property type="entry name" value="SPERMIDINE N(1)-ACETYLTRANSFERASE"/>
    <property type="match status" value="1"/>
</dbReference>
<accession>A0A4U1C156</accession>
<evidence type="ECO:0000313" key="3">
    <source>
        <dbReference type="Proteomes" id="UP000308181"/>
    </source>
</evidence>
<comment type="caution">
    <text evidence="2">The sequence shown here is derived from an EMBL/GenBank/DDBJ whole genome shotgun (WGS) entry which is preliminary data.</text>
</comment>
<keyword evidence="2" id="KW-0808">Transferase</keyword>